<organism evidence="1 2">
    <name type="scientific">Hyalomma asiaticum</name>
    <name type="common">Tick</name>
    <dbReference type="NCBI Taxonomy" id="266040"/>
    <lineage>
        <taxon>Eukaryota</taxon>
        <taxon>Metazoa</taxon>
        <taxon>Ecdysozoa</taxon>
        <taxon>Arthropoda</taxon>
        <taxon>Chelicerata</taxon>
        <taxon>Arachnida</taxon>
        <taxon>Acari</taxon>
        <taxon>Parasitiformes</taxon>
        <taxon>Ixodida</taxon>
        <taxon>Ixodoidea</taxon>
        <taxon>Ixodidae</taxon>
        <taxon>Hyalomminae</taxon>
        <taxon>Hyalomma</taxon>
    </lineage>
</organism>
<accession>A0ACB7SQU4</accession>
<keyword evidence="2" id="KW-1185">Reference proteome</keyword>
<reference evidence="1" key="1">
    <citation type="submission" date="2020-05" db="EMBL/GenBank/DDBJ databases">
        <title>Large-scale comparative analyses of tick genomes elucidate their genetic diversity and vector capacities.</title>
        <authorList>
            <person name="Jia N."/>
            <person name="Wang J."/>
            <person name="Shi W."/>
            <person name="Du L."/>
            <person name="Sun Y."/>
            <person name="Zhan W."/>
            <person name="Jiang J."/>
            <person name="Wang Q."/>
            <person name="Zhang B."/>
            <person name="Ji P."/>
            <person name="Sakyi L.B."/>
            <person name="Cui X."/>
            <person name="Yuan T."/>
            <person name="Jiang B."/>
            <person name="Yang W."/>
            <person name="Lam T.T.-Y."/>
            <person name="Chang Q."/>
            <person name="Ding S."/>
            <person name="Wang X."/>
            <person name="Zhu J."/>
            <person name="Ruan X."/>
            <person name="Zhao L."/>
            <person name="Wei J."/>
            <person name="Que T."/>
            <person name="Du C."/>
            <person name="Cheng J."/>
            <person name="Dai P."/>
            <person name="Han X."/>
            <person name="Huang E."/>
            <person name="Gao Y."/>
            <person name="Liu J."/>
            <person name="Shao H."/>
            <person name="Ye R."/>
            <person name="Li L."/>
            <person name="Wei W."/>
            <person name="Wang X."/>
            <person name="Wang C."/>
            <person name="Yang T."/>
            <person name="Huo Q."/>
            <person name="Li W."/>
            <person name="Guo W."/>
            <person name="Chen H."/>
            <person name="Zhou L."/>
            <person name="Ni X."/>
            <person name="Tian J."/>
            <person name="Zhou Y."/>
            <person name="Sheng Y."/>
            <person name="Liu T."/>
            <person name="Pan Y."/>
            <person name="Xia L."/>
            <person name="Li J."/>
            <person name="Zhao F."/>
            <person name="Cao W."/>
        </authorList>
    </citation>
    <scope>NUCLEOTIDE SEQUENCE</scope>
    <source>
        <strain evidence="1">Hyas-2018</strain>
    </source>
</reference>
<comment type="caution">
    <text evidence="1">The sequence shown here is derived from an EMBL/GenBank/DDBJ whole genome shotgun (WGS) entry which is preliminary data.</text>
</comment>
<sequence length="111" mass="12060">MILASNAEKRLSELAELADSVLAAAPPSVAALQPDIADRAPTTALHDIREQISRLADTVAAMQARSTPEERQLLGYFRKDLQHHGKQAYVTFYATAHGPSLLGLDDILPQQ</sequence>
<dbReference type="Proteomes" id="UP000821845">
    <property type="component" value="Chromosome 3"/>
</dbReference>
<name>A0ACB7SQU4_HYAAI</name>
<protein>
    <submittedName>
        <fullName evidence="1">Uncharacterized protein</fullName>
    </submittedName>
</protein>
<evidence type="ECO:0000313" key="1">
    <source>
        <dbReference type="EMBL" id="KAH6937088.1"/>
    </source>
</evidence>
<gene>
    <name evidence="1" type="ORF">HPB50_025524</name>
</gene>
<evidence type="ECO:0000313" key="2">
    <source>
        <dbReference type="Proteomes" id="UP000821845"/>
    </source>
</evidence>
<dbReference type="EMBL" id="CM023483">
    <property type="protein sequence ID" value="KAH6937088.1"/>
    <property type="molecule type" value="Genomic_DNA"/>
</dbReference>
<proteinExistence type="predicted"/>